<keyword evidence="4" id="KW-1185">Reference proteome</keyword>
<keyword evidence="3" id="KW-0812">Transmembrane</keyword>
<protein>
    <recommendedName>
        <fullName evidence="3">L-Fucosyltransferase</fullName>
        <ecNumber evidence="3">2.4.1.-</ecNumber>
    </recommendedName>
</protein>
<keyword evidence="1 3" id="KW-0328">Glycosyltransferase</keyword>
<keyword evidence="2 3" id="KW-0808">Transferase</keyword>
<dbReference type="KEGG" id="apln:108744520"/>
<dbReference type="OrthoDB" id="3226at2759"/>
<proteinExistence type="inferred from homology"/>
<evidence type="ECO:0000256" key="1">
    <source>
        <dbReference type="ARBA" id="ARBA00022676"/>
    </source>
</evidence>
<comment type="subcellular location">
    <subcellularLocation>
        <location evidence="3">Golgi apparatus</location>
        <location evidence="3">Golgi stack membrane</location>
        <topology evidence="3">Single-pass type II membrane protein</topology>
    </subcellularLocation>
</comment>
<gene>
    <name evidence="5" type="primary">LOC108744520</name>
</gene>
<comment type="pathway">
    <text evidence="3">Protein modification; protein glycosylation.</text>
</comment>
<dbReference type="GO" id="GO:0032580">
    <property type="term" value="C:Golgi cisterna membrane"/>
    <property type="evidence" value="ECO:0007669"/>
    <property type="project" value="UniProtKB-SubCell"/>
</dbReference>
<evidence type="ECO:0000256" key="3">
    <source>
        <dbReference type="RuleBase" id="RU363129"/>
    </source>
</evidence>
<dbReference type="STRING" id="224129.A0A1W4XTP7"/>
<keyword evidence="3" id="KW-0333">Golgi apparatus</keyword>
<keyword evidence="3" id="KW-0472">Membrane</keyword>
<dbReference type="RefSeq" id="XP_018335838.1">
    <property type="nucleotide sequence ID" value="XM_018480336.1"/>
</dbReference>
<evidence type="ECO:0000256" key="2">
    <source>
        <dbReference type="ARBA" id="ARBA00022679"/>
    </source>
</evidence>
<accession>A0A1W4XTP7</accession>
<comment type="similarity">
    <text evidence="3">Belongs to the glycosyltransferase 11 family.</text>
</comment>
<dbReference type="Pfam" id="PF01531">
    <property type="entry name" value="Glyco_transf_11"/>
    <property type="match status" value="1"/>
</dbReference>
<evidence type="ECO:0000313" key="5">
    <source>
        <dbReference type="RefSeq" id="XP_018335838.1"/>
    </source>
</evidence>
<feature type="transmembrane region" description="Helical" evidence="3">
    <location>
        <begin position="7"/>
        <end position="32"/>
    </location>
</feature>
<organism evidence="4 5">
    <name type="scientific">Agrilus planipennis</name>
    <name type="common">Emerald ash borer</name>
    <name type="synonym">Agrilus marcopoli</name>
    <dbReference type="NCBI Taxonomy" id="224129"/>
    <lineage>
        <taxon>Eukaryota</taxon>
        <taxon>Metazoa</taxon>
        <taxon>Ecdysozoa</taxon>
        <taxon>Arthropoda</taxon>
        <taxon>Hexapoda</taxon>
        <taxon>Insecta</taxon>
        <taxon>Pterygota</taxon>
        <taxon>Neoptera</taxon>
        <taxon>Endopterygota</taxon>
        <taxon>Coleoptera</taxon>
        <taxon>Polyphaga</taxon>
        <taxon>Elateriformia</taxon>
        <taxon>Buprestoidea</taxon>
        <taxon>Buprestidae</taxon>
        <taxon>Agrilinae</taxon>
        <taxon>Agrilus</taxon>
    </lineage>
</organism>
<dbReference type="UniPathway" id="UPA00378"/>
<dbReference type="PANTHER" id="PTHR11927">
    <property type="entry name" value="GALACTOSIDE 2-L-FUCOSYLTRANSFERASE"/>
    <property type="match status" value="1"/>
</dbReference>
<dbReference type="GO" id="GO:0005975">
    <property type="term" value="P:carbohydrate metabolic process"/>
    <property type="evidence" value="ECO:0007669"/>
    <property type="project" value="InterPro"/>
</dbReference>
<keyword evidence="3" id="KW-0325">Glycoprotein</keyword>
<dbReference type="InParanoid" id="A0A1W4XTP7"/>
<evidence type="ECO:0000313" key="4">
    <source>
        <dbReference type="Proteomes" id="UP000192223"/>
    </source>
</evidence>
<dbReference type="Proteomes" id="UP000192223">
    <property type="component" value="Unplaced"/>
</dbReference>
<name>A0A1W4XTP7_AGRPL</name>
<reference evidence="5" key="1">
    <citation type="submission" date="2025-08" db="UniProtKB">
        <authorList>
            <consortium name="RefSeq"/>
        </authorList>
    </citation>
    <scope>IDENTIFICATION</scope>
    <source>
        <tissue evidence="5">Entire body</tissue>
    </source>
</reference>
<dbReference type="PANTHER" id="PTHR11927:SF9">
    <property type="entry name" value="L-FUCOSYLTRANSFERASE"/>
    <property type="match status" value="1"/>
</dbReference>
<dbReference type="InterPro" id="IPR002516">
    <property type="entry name" value="Glyco_trans_11"/>
</dbReference>
<dbReference type="GeneID" id="108744520"/>
<dbReference type="EC" id="2.4.1.-" evidence="3"/>
<keyword evidence="3" id="KW-0735">Signal-anchor</keyword>
<dbReference type="AlphaFoldDB" id="A0A1W4XTP7"/>
<sequence>MYNINQNILFTAIILALCVSAFVHVFLFPLYISPSHTLTKSFVDLEQSLCTNNILKYRKEWARQQCPLYGIVTTMQGGRLGNQMWEYASVWAVARRTGLEPYVPRCIRVRLDQVFESLSVPTLEEIAHCPVDMTFFVNSLDAWNFTRQSIILPRYSLQPDIVLSWVQDIISEFTFKKKLFNKSQQILQRAAKNISHPVFVGVHVRRTDYIGYLWRKHTVQPASFKFYYAAMKYYNQKYKNVVFIVVSDEPAWCIKFFGKLKNVYITSRSIPNSPSLDLAILSSCNHSIIDYGTFGTWGAILAGGETIFYNISQSSVARVGQILPHWKSIP</sequence>
<keyword evidence="3" id="KW-1133">Transmembrane helix</keyword>
<dbReference type="Gene3D" id="3.40.50.11350">
    <property type="match status" value="1"/>
</dbReference>
<dbReference type="CDD" id="cd11301">
    <property type="entry name" value="Fut1_Fut2_like"/>
    <property type="match status" value="1"/>
</dbReference>
<dbReference type="GO" id="GO:0008107">
    <property type="term" value="F:galactoside 2-alpha-L-fucosyltransferase activity"/>
    <property type="evidence" value="ECO:0007669"/>
    <property type="project" value="InterPro"/>
</dbReference>